<dbReference type="PROSITE" id="PS50088">
    <property type="entry name" value="ANK_REPEAT"/>
    <property type="match status" value="1"/>
</dbReference>
<accession>A0ABS2AL79</accession>
<keyword evidence="2 3" id="KW-0040">ANK repeat</keyword>
<evidence type="ECO:0000256" key="2">
    <source>
        <dbReference type="ARBA" id="ARBA00023043"/>
    </source>
</evidence>
<reference evidence="4 5" key="1">
    <citation type="submission" date="2021-01" db="EMBL/GenBank/DDBJ databases">
        <title>Actinoplanes sp. nov. LDG1-06 isolated from lichen.</title>
        <authorList>
            <person name="Saeng-In P."/>
            <person name="Phongsopitanun W."/>
            <person name="Kanchanasin P."/>
            <person name="Yuki M."/>
            <person name="Kudo T."/>
            <person name="Ohkuma M."/>
            <person name="Tanasupawat S."/>
        </authorList>
    </citation>
    <scope>NUCLEOTIDE SEQUENCE [LARGE SCALE GENOMIC DNA]</scope>
    <source>
        <strain evidence="4 5">LDG1-06</strain>
    </source>
</reference>
<dbReference type="EMBL" id="JAENHP010000015">
    <property type="protein sequence ID" value="MBM2620572.1"/>
    <property type="molecule type" value="Genomic_DNA"/>
</dbReference>
<dbReference type="InterPro" id="IPR050889">
    <property type="entry name" value="Dendritic_Spine_Reg/Scaffold"/>
</dbReference>
<sequence length="112" mass="12039">MTPAHLAVEFGDLPRLRQLLDEGADIEDANAEGMTLLIHAVDMEGDGAAQSGKQAHVDTTAFLLARGADPGATMHDGATALSLARQYGHWLAVELLQAWTHTTHDRSRMPGR</sequence>
<evidence type="ECO:0000256" key="3">
    <source>
        <dbReference type="PROSITE-ProRule" id="PRU00023"/>
    </source>
</evidence>
<keyword evidence="1" id="KW-0677">Repeat</keyword>
<keyword evidence="5" id="KW-1185">Reference proteome</keyword>
<dbReference type="InterPro" id="IPR036770">
    <property type="entry name" value="Ankyrin_rpt-contain_sf"/>
</dbReference>
<dbReference type="SUPFAM" id="SSF48403">
    <property type="entry name" value="Ankyrin repeat"/>
    <property type="match status" value="1"/>
</dbReference>
<comment type="caution">
    <text evidence="4">The sequence shown here is derived from an EMBL/GenBank/DDBJ whole genome shotgun (WGS) entry which is preliminary data.</text>
</comment>
<protein>
    <submittedName>
        <fullName evidence="4">Ankyrin repeat domain-containing protein</fullName>
    </submittedName>
</protein>
<dbReference type="PROSITE" id="PS50297">
    <property type="entry name" value="ANK_REP_REGION"/>
    <property type="match status" value="1"/>
</dbReference>
<evidence type="ECO:0000256" key="1">
    <source>
        <dbReference type="ARBA" id="ARBA00022737"/>
    </source>
</evidence>
<gene>
    <name evidence="4" type="ORF">JIG36_34230</name>
</gene>
<dbReference type="SMART" id="SM00248">
    <property type="entry name" value="ANK"/>
    <property type="match status" value="2"/>
</dbReference>
<dbReference type="PANTHER" id="PTHR24166:SF48">
    <property type="entry name" value="PROTEIN VAPYRIN"/>
    <property type="match status" value="1"/>
</dbReference>
<organism evidence="4 5">
    <name type="scientific">Paractinoplanes ovalisporus</name>
    <dbReference type="NCBI Taxonomy" id="2810368"/>
    <lineage>
        <taxon>Bacteria</taxon>
        <taxon>Bacillati</taxon>
        <taxon>Actinomycetota</taxon>
        <taxon>Actinomycetes</taxon>
        <taxon>Micromonosporales</taxon>
        <taxon>Micromonosporaceae</taxon>
        <taxon>Paractinoplanes</taxon>
    </lineage>
</organism>
<proteinExistence type="predicted"/>
<dbReference type="PANTHER" id="PTHR24166">
    <property type="entry name" value="ROLLING PEBBLES, ISOFORM B"/>
    <property type="match status" value="1"/>
</dbReference>
<dbReference type="Gene3D" id="1.25.40.20">
    <property type="entry name" value="Ankyrin repeat-containing domain"/>
    <property type="match status" value="1"/>
</dbReference>
<dbReference type="Pfam" id="PF00023">
    <property type="entry name" value="Ank"/>
    <property type="match status" value="1"/>
</dbReference>
<dbReference type="InterPro" id="IPR002110">
    <property type="entry name" value="Ankyrin_rpt"/>
</dbReference>
<evidence type="ECO:0000313" key="5">
    <source>
        <dbReference type="Proteomes" id="UP000632138"/>
    </source>
</evidence>
<dbReference type="Proteomes" id="UP000632138">
    <property type="component" value="Unassembled WGS sequence"/>
</dbReference>
<name>A0ABS2AL79_9ACTN</name>
<feature type="repeat" description="ANK" evidence="3">
    <location>
        <begin position="1"/>
        <end position="31"/>
    </location>
</feature>
<evidence type="ECO:0000313" key="4">
    <source>
        <dbReference type="EMBL" id="MBM2620572.1"/>
    </source>
</evidence>